<dbReference type="Pfam" id="PF07686">
    <property type="entry name" value="V-set"/>
    <property type="match status" value="1"/>
</dbReference>
<dbReference type="PROSITE" id="PS50835">
    <property type="entry name" value="IG_LIKE"/>
    <property type="match status" value="1"/>
</dbReference>
<protein>
    <recommendedName>
        <fullName evidence="4">Ig-like domain-containing protein</fullName>
    </recommendedName>
</protein>
<dbReference type="PANTHER" id="PTHR24100:SF151">
    <property type="entry name" value="ICOS LIGAND"/>
    <property type="match status" value="1"/>
</dbReference>
<evidence type="ECO:0000259" key="4">
    <source>
        <dbReference type="PROSITE" id="PS50835"/>
    </source>
</evidence>
<dbReference type="GO" id="GO:0050852">
    <property type="term" value="P:T cell receptor signaling pathway"/>
    <property type="evidence" value="ECO:0007669"/>
    <property type="project" value="TreeGrafter"/>
</dbReference>
<dbReference type="SMART" id="SM00406">
    <property type="entry name" value="IGv"/>
    <property type="match status" value="1"/>
</dbReference>
<dbReference type="InterPro" id="IPR013783">
    <property type="entry name" value="Ig-like_fold"/>
</dbReference>
<comment type="subcellular location">
    <subcellularLocation>
        <location evidence="1">Membrane</location>
    </subcellularLocation>
</comment>
<dbReference type="Ensembl" id="ENSFHET00000019433.1">
    <property type="protein sequence ID" value="ENSFHEP00000012231.1"/>
    <property type="gene ID" value="ENSFHEG00000013672.1"/>
</dbReference>
<organism evidence="5 6">
    <name type="scientific">Fundulus heteroclitus</name>
    <name type="common">Killifish</name>
    <name type="synonym">Mummichog</name>
    <dbReference type="NCBI Taxonomy" id="8078"/>
    <lineage>
        <taxon>Eukaryota</taxon>
        <taxon>Metazoa</taxon>
        <taxon>Chordata</taxon>
        <taxon>Craniata</taxon>
        <taxon>Vertebrata</taxon>
        <taxon>Euteleostomi</taxon>
        <taxon>Actinopterygii</taxon>
        <taxon>Neopterygii</taxon>
        <taxon>Teleostei</taxon>
        <taxon>Neoteleostei</taxon>
        <taxon>Acanthomorphata</taxon>
        <taxon>Ovalentaria</taxon>
        <taxon>Atherinomorphae</taxon>
        <taxon>Cyprinodontiformes</taxon>
        <taxon>Fundulidae</taxon>
        <taxon>Fundulus</taxon>
    </lineage>
</organism>
<accession>A0A3Q2PGT8</accession>
<dbReference type="InterPro" id="IPR050504">
    <property type="entry name" value="IgSF_BTN/MOG"/>
</dbReference>
<dbReference type="SUPFAM" id="SSF48726">
    <property type="entry name" value="Immunoglobulin"/>
    <property type="match status" value="1"/>
</dbReference>
<dbReference type="InterPro" id="IPR007110">
    <property type="entry name" value="Ig-like_dom"/>
</dbReference>
<sequence>MFRYEGSARVVEAIEGTESVLLPCSYSGQIPDEPLIIWSCSDFIATSVHLRRGEEDDLRDQNQHFRGRTSIKADALDTTDFSLTLKKPQISDNGYYACKISDGKEELILTTIHLKIKVSVTLLLPLHSKYKEIYLQSLECIILLCFMMQTEYFR</sequence>
<dbReference type="GO" id="GO:0009897">
    <property type="term" value="C:external side of plasma membrane"/>
    <property type="evidence" value="ECO:0007669"/>
    <property type="project" value="TreeGrafter"/>
</dbReference>
<dbReference type="InterPro" id="IPR013106">
    <property type="entry name" value="Ig_V-set"/>
</dbReference>
<dbReference type="Proteomes" id="UP000265000">
    <property type="component" value="Unplaced"/>
</dbReference>
<keyword evidence="3" id="KW-0393">Immunoglobulin domain</keyword>
<dbReference type="PANTHER" id="PTHR24100">
    <property type="entry name" value="BUTYROPHILIN"/>
    <property type="match status" value="1"/>
</dbReference>
<dbReference type="InterPro" id="IPR036179">
    <property type="entry name" value="Ig-like_dom_sf"/>
</dbReference>
<dbReference type="GO" id="GO:0005102">
    <property type="term" value="F:signaling receptor binding"/>
    <property type="evidence" value="ECO:0007669"/>
    <property type="project" value="TreeGrafter"/>
</dbReference>
<proteinExistence type="predicted"/>
<evidence type="ECO:0000256" key="3">
    <source>
        <dbReference type="ARBA" id="ARBA00023319"/>
    </source>
</evidence>
<evidence type="ECO:0000256" key="1">
    <source>
        <dbReference type="ARBA" id="ARBA00004370"/>
    </source>
</evidence>
<dbReference type="Gene3D" id="2.60.40.10">
    <property type="entry name" value="Immunoglobulins"/>
    <property type="match status" value="1"/>
</dbReference>
<dbReference type="GO" id="GO:0001817">
    <property type="term" value="P:regulation of cytokine production"/>
    <property type="evidence" value="ECO:0007669"/>
    <property type="project" value="TreeGrafter"/>
</dbReference>
<reference evidence="5" key="2">
    <citation type="submission" date="2025-09" db="UniProtKB">
        <authorList>
            <consortium name="Ensembl"/>
        </authorList>
    </citation>
    <scope>IDENTIFICATION</scope>
</reference>
<dbReference type="GeneTree" id="ENSGT01140000282700"/>
<dbReference type="AlphaFoldDB" id="A0A3Q2PGT8"/>
<evidence type="ECO:0000256" key="2">
    <source>
        <dbReference type="ARBA" id="ARBA00023136"/>
    </source>
</evidence>
<name>A0A3Q2PGT8_FUNHE</name>
<keyword evidence="2" id="KW-0472">Membrane</keyword>
<keyword evidence="6" id="KW-1185">Reference proteome</keyword>
<evidence type="ECO:0000313" key="5">
    <source>
        <dbReference type="Ensembl" id="ENSFHEP00000012231.1"/>
    </source>
</evidence>
<feature type="domain" description="Ig-like" evidence="4">
    <location>
        <begin position="1"/>
        <end position="110"/>
    </location>
</feature>
<reference evidence="5" key="1">
    <citation type="submission" date="2025-08" db="UniProtKB">
        <authorList>
            <consortium name="Ensembl"/>
        </authorList>
    </citation>
    <scope>IDENTIFICATION</scope>
</reference>
<evidence type="ECO:0000313" key="6">
    <source>
        <dbReference type="Proteomes" id="UP000265000"/>
    </source>
</evidence>